<feature type="non-terminal residue" evidence="1">
    <location>
        <position position="125"/>
    </location>
</feature>
<sequence>NRSKSLKSYTKKVSLEPGLKNKNTLYGPEVLWQTVPEARATKTRQSKHHHVNTKLLEQAHTKGMSSHHILSRLVHVFYTALSKRRQKAHKAGHRRVWSASHCAGCPTSGGGARAFLHRCASTMRD</sequence>
<feature type="non-terminal residue" evidence="1">
    <location>
        <position position="1"/>
    </location>
</feature>
<reference evidence="1" key="1">
    <citation type="submission" date="2016-05" db="EMBL/GenBank/DDBJ databases">
        <authorList>
            <person name="Lavstsen T."/>
            <person name="Jespersen J.S."/>
        </authorList>
    </citation>
    <scope>NUCLEOTIDE SEQUENCE</scope>
    <source>
        <tissue evidence="1">Brain</tissue>
    </source>
</reference>
<gene>
    <name evidence="1" type="primary">Nfu_g_1_004771</name>
</gene>
<organism evidence="1">
    <name type="scientific">Nothobranchius rachovii</name>
    <name type="common">bluefin notho</name>
    <dbReference type="NCBI Taxonomy" id="451742"/>
    <lineage>
        <taxon>Eukaryota</taxon>
        <taxon>Metazoa</taxon>
        <taxon>Chordata</taxon>
        <taxon>Craniata</taxon>
        <taxon>Vertebrata</taxon>
        <taxon>Euteleostomi</taxon>
        <taxon>Actinopterygii</taxon>
        <taxon>Neopterygii</taxon>
        <taxon>Teleostei</taxon>
        <taxon>Neoteleostei</taxon>
        <taxon>Acanthomorphata</taxon>
        <taxon>Ovalentaria</taxon>
        <taxon>Atherinomorphae</taxon>
        <taxon>Cyprinodontiformes</taxon>
        <taxon>Nothobranchiidae</taxon>
        <taxon>Nothobranchius</taxon>
    </lineage>
</organism>
<protein>
    <submittedName>
        <fullName evidence="1">Uncharacterized protein</fullName>
    </submittedName>
</protein>
<proteinExistence type="predicted"/>
<name>A0A1A8QSY5_9TELE</name>
<reference evidence="1" key="2">
    <citation type="submission" date="2016-06" db="EMBL/GenBank/DDBJ databases">
        <title>The genome of a short-lived fish provides insights into sex chromosome evolution and the genetic control of aging.</title>
        <authorList>
            <person name="Reichwald K."/>
            <person name="Felder M."/>
            <person name="Petzold A."/>
            <person name="Koch P."/>
            <person name="Groth M."/>
            <person name="Platzer M."/>
        </authorList>
    </citation>
    <scope>NUCLEOTIDE SEQUENCE</scope>
    <source>
        <tissue evidence="1">Brain</tissue>
    </source>
</reference>
<dbReference type="AlphaFoldDB" id="A0A1A8QSY5"/>
<dbReference type="EMBL" id="HAEH01013165">
    <property type="protein sequence ID" value="SBR96696.1"/>
    <property type="molecule type" value="Transcribed_RNA"/>
</dbReference>
<accession>A0A1A8QSY5</accession>
<evidence type="ECO:0000313" key="1">
    <source>
        <dbReference type="EMBL" id="SBR96696.1"/>
    </source>
</evidence>